<sequence length="149" mass="16224">MKVSYLPKRSTISSVVMPRAFNSTVTGCLRLRSTRTATRSFLSISNSSHAPRLGMILVAKTSLSVALSTERSKYTPGERTICDTTTRSVPLMTKVPLLVISGKSPMKTVWDLISPVSLFMNSAVTNKGAEYVKSLSLHCSTVYFGGSKR</sequence>
<evidence type="ECO:0000313" key="1">
    <source>
        <dbReference type="EMBL" id="CAB4921856.1"/>
    </source>
</evidence>
<proteinExistence type="predicted"/>
<dbReference type="AlphaFoldDB" id="A0A6J7HTM0"/>
<name>A0A6J7HTM0_9ZZZZ</name>
<protein>
    <submittedName>
        <fullName evidence="1">Unannotated protein</fullName>
    </submittedName>
</protein>
<organism evidence="1">
    <name type="scientific">freshwater metagenome</name>
    <dbReference type="NCBI Taxonomy" id="449393"/>
    <lineage>
        <taxon>unclassified sequences</taxon>
        <taxon>metagenomes</taxon>
        <taxon>ecological metagenomes</taxon>
    </lineage>
</organism>
<gene>
    <name evidence="1" type="ORF">UFOPK3576_01711</name>
</gene>
<reference evidence="1" key="1">
    <citation type="submission" date="2020-05" db="EMBL/GenBank/DDBJ databases">
        <authorList>
            <person name="Chiriac C."/>
            <person name="Salcher M."/>
            <person name="Ghai R."/>
            <person name="Kavagutti S V."/>
        </authorList>
    </citation>
    <scope>NUCLEOTIDE SEQUENCE</scope>
</reference>
<accession>A0A6J7HTM0</accession>
<dbReference type="EMBL" id="CAFBMO010000130">
    <property type="protein sequence ID" value="CAB4921856.1"/>
    <property type="molecule type" value="Genomic_DNA"/>
</dbReference>